<dbReference type="Proteomes" id="UP000287519">
    <property type="component" value="Unassembled WGS sequence"/>
</dbReference>
<dbReference type="AlphaFoldDB" id="A0A402CCA2"/>
<feature type="transmembrane region" description="Helical" evidence="8">
    <location>
        <begin position="211"/>
        <end position="234"/>
    </location>
</feature>
<dbReference type="NCBIfam" id="NF008676">
    <property type="entry name" value="PRK11689.1"/>
    <property type="match status" value="1"/>
</dbReference>
<evidence type="ECO:0000256" key="1">
    <source>
        <dbReference type="ARBA" id="ARBA00004651"/>
    </source>
</evidence>
<keyword evidence="6 8" id="KW-0472">Membrane</keyword>
<feature type="transmembrane region" description="Helical" evidence="8">
    <location>
        <begin position="188"/>
        <end position="205"/>
    </location>
</feature>
<keyword evidence="5 8" id="KW-1133">Transmembrane helix</keyword>
<name>A0A402CCA2_RHOWR</name>
<dbReference type="SUPFAM" id="SSF103481">
    <property type="entry name" value="Multidrug resistance efflux transporter EmrE"/>
    <property type="match status" value="2"/>
</dbReference>
<gene>
    <name evidence="10" type="ORF">Rhow_004924</name>
</gene>
<protein>
    <submittedName>
        <fullName evidence="10">Permease of the drug/metabolite transporter (DMT) superfamily</fullName>
    </submittedName>
</protein>
<feature type="transmembrane region" description="Helical" evidence="8">
    <location>
        <begin position="161"/>
        <end position="181"/>
    </location>
</feature>
<keyword evidence="11" id="KW-1185">Reference proteome</keyword>
<dbReference type="Pfam" id="PF00892">
    <property type="entry name" value="EamA"/>
    <property type="match status" value="2"/>
</dbReference>
<evidence type="ECO:0000256" key="4">
    <source>
        <dbReference type="ARBA" id="ARBA00022692"/>
    </source>
</evidence>
<feature type="transmembrane region" description="Helical" evidence="8">
    <location>
        <begin position="35"/>
        <end position="54"/>
    </location>
</feature>
<dbReference type="PANTHER" id="PTHR42920">
    <property type="entry name" value="OS03G0707200 PROTEIN-RELATED"/>
    <property type="match status" value="1"/>
</dbReference>
<proteinExistence type="inferred from homology"/>
<comment type="similarity">
    <text evidence="2">Belongs to the EamA transporter family.</text>
</comment>
<dbReference type="EMBL" id="BHYM01000042">
    <property type="protein sequence ID" value="GCE41265.1"/>
    <property type="molecule type" value="Genomic_DNA"/>
</dbReference>
<comment type="subcellular location">
    <subcellularLocation>
        <location evidence="1">Cell membrane</location>
        <topology evidence="1">Multi-pass membrane protein</topology>
    </subcellularLocation>
</comment>
<evidence type="ECO:0000256" key="3">
    <source>
        <dbReference type="ARBA" id="ARBA00022475"/>
    </source>
</evidence>
<feature type="compositionally biased region" description="Low complexity" evidence="7">
    <location>
        <begin position="300"/>
        <end position="312"/>
    </location>
</feature>
<feature type="transmembrane region" description="Helical" evidence="8">
    <location>
        <begin position="66"/>
        <end position="88"/>
    </location>
</feature>
<feature type="transmembrane region" description="Helical" evidence="8">
    <location>
        <begin position="272"/>
        <end position="291"/>
    </location>
</feature>
<feature type="domain" description="EamA" evidence="9">
    <location>
        <begin position="10"/>
        <end position="139"/>
    </location>
</feature>
<comment type="caution">
    <text evidence="10">The sequence shown here is derived from an EMBL/GenBank/DDBJ whole genome shotgun (WGS) entry which is preliminary data.</text>
</comment>
<keyword evidence="4 8" id="KW-0812">Transmembrane</keyword>
<dbReference type="InterPro" id="IPR051258">
    <property type="entry name" value="Diverse_Substrate_Transporter"/>
</dbReference>
<evidence type="ECO:0000313" key="10">
    <source>
        <dbReference type="EMBL" id="GCE41265.1"/>
    </source>
</evidence>
<accession>A0A402CCA2</accession>
<evidence type="ECO:0000256" key="7">
    <source>
        <dbReference type="SAM" id="MobiDB-lite"/>
    </source>
</evidence>
<evidence type="ECO:0000259" key="9">
    <source>
        <dbReference type="Pfam" id="PF00892"/>
    </source>
</evidence>
<dbReference type="PANTHER" id="PTHR42920:SF24">
    <property type="entry name" value="AROMATIC AMINO ACID EXPORTER YDDG"/>
    <property type="match status" value="1"/>
</dbReference>
<feature type="transmembrane region" description="Helical" evidence="8">
    <location>
        <begin position="246"/>
        <end position="266"/>
    </location>
</feature>
<evidence type="ECO:0000313" key="11">
    <source>
        <dbReference type="Proteomes" id="UP000287519"/>
    </source>
</evidence>
<dbReference type="GO" id="GO:0005886">
    <property type="term" value="C:plasma membrane"/>
    <property type="evidence" value="ECO:0007669"/>
    <property type="project" value="UniProtKB-SubCell"/>
</dbReference>
<keyword evidence="3" id="KW-1003">Cell membrane</keyword>
<organism evidence="10 11">
    <name type="scientific">Rhodococcus wratislaviensis</name>
    <name type="common">Tsukamurella wratislaviensis</name>
    <dbReference type="NCBI Taxonomy" id="44752"/>
    <lineage>
        <taxon>Bacteria</taxon>
        <taxon>Bacillati</taxon>
        <taxon>Actinomycetota</taxon>
        <taxon>Actinomycetes</taxon>
        <taxon>Mycobacteriales</taxon>
        <taxon>Nocardiaceae</taxon>
        <taxon>Rhodococcus</taxon>
    </lineage>
</organism>
<dbReference type="InterPro" id="IPR000620">
    <property type="entry name" value="EamA_dom"/>
</dbReference>
<reference evidence="10 11" key="1">
    <citation type="submission" date="2018-11" db="EMBL/GenBank/DDBJ databases">
        <title>Microbial catabolism of amino acid.</title>
        <authorList>
            <person name="Hibi M."/>
            <person name="Ogawa J."/>
        </authorList>
    </citation>
    <scope>NUCLEOTIDE SEQUENCE [LARGE SCALE GENOMIC DNA]</scope>
    <source>
        <strain evidence="10 11">C31-06</strain>
    </source>
</reference>
<feature type="region of interest" description="Disordered" evidence="7">
    <location>
        <begin position="297"/>
        <end position="354"/>
    </location>
</feature>
<dbReference type="InterPro" id="IPR037185">
    <property type="entry name" value="EmrE-like"/>
</dbReference>
<feature type="domain" description="EamA" evidence="9">
    <location>
        <begin position="161"/>
        <end position="287"/>
    </location>
</feature>
<feature type="transmembrane region" description="Helical" evidence="8">
    <location>
        <begin position="122"/>
        <end position="141"/>
    </location>
</feature>
<feature type="transmembrane region" description="Helical" evidence="8">
    <location>
        <begin position="94"/>
        <end position="115"/>
    </location>
</feature>
<evidence type="ECO:0000256" key="2">
    <source>
        <dbReference type="ARBA" id="ARBA00007362"/>
    </source>
</evidence>
<evidence type="ECO:0000256" key="8">
    <source>
        <dbReference type="SAM" id="Phobius"/>
    </source>
</evidence>
<evidence type="ECO:0000256" key="5">
    <source>
        <dbReference type="ARBA" id="ARBA00022989"/>
    </source>
</evidence>
<feature type="compositionally biased region" description="Basic and acidic residues" evidence="7">
    <location>
        <begin position="314"/>
        <end position="323"/>
    </location>
</feature>
<sequence>MAMTGRNATLAGLAAIVLWSTMVGMIRLVTESLGAIGGAAMIYTCCSVLLFLTVGWPKLREFNRVYLLTGALMFAGYEVCFALAIGLATDARQAIEVGIVNYLWPCLTVLFAILFTGQRSSILFIPGIGLSIAGIALVLGGDTGLDLPGTIENIRTNPLSYALALLGAVIWSAYCTVTKLFAKGNNGITPFFMLTAASFWVLYLFSDTEPIHLTLTGVVATMVAACAIGFGYALWNVGILHGNMTLLAAASYFTPVLSAAFSSLMLATALGVTFWVGTAIVCVGATVCWVATREPKKAGETTPPAAATPDSTATDERPRDRAAVRVSGRRHSSRGPSALGIRRRKHEAGAIDTH</sequence>
<evidence type="ECO:0000256" key="6">
    <source>
        <dbReference type="ARBA" id="ARBA00023136"/>
    </source>
</evidence>